<name>A0A1G2A6Z2_9BACT</name>
<comment type="function">
    <text evidence="11">The beta subunit is responsible for the synthesis of L-tryptophan from indole and L-serine.</text>
</comment>
<sequence>MPKYFPYNTVNYGGQYVPETLMPALYELEEAYERFKRDEKLQTELQHLLHEYAGRPTPLYHARNLSEKLGCKIYLKREDLLHGGAHKTNNVLGQALLARFMGKTRLIAETGAGMHGAATAMMGAFFNIKTVVYMGVEDIARQKLNVLKMKLYGAIVHPVEIRAGVGSLKDAINEALRDWVTNVRDTYYLFGTVAGPHPYPTMVRDFQRVIGQEIKEQIFAHENRLPKAVIACVGGGSNAIGAFYEFLDDDVELLGAEAGGQGIHSGKHGAAITAGRDAILHGSLSKALTDDDGQIHEAYSISAGLDYPGVGPEHAYLAETGRATYYPVTDAQAIDAFKLLSKTEGIIPALESAHAIALAIEYAKQCEADDILIINVSGRGDKDLEQVEELI</sequence>
<feature type="modified residue" description="N6-(pyridoxal phosphate)lysine" evidence="11">
    <location>
        <position position="87"/>
    </location>
</feature>
<evidence type="ECO:0000256" key="4">
    <source>
        <dbReference type="ARBA" id="ARBA00011270"/>
    </source>
</evidence>
<dbReference type="PIRSF" id="PIRSF001413">
    <property type="entry name" value="Trp_syn_beta"/>
    <property type="match status" value="1"/>
</dbReference>
<evidence type="ECO:0000256" key="10">
    <source>
        <dbReference type="ARBA" id="ARBA00049047"/>
    </source>
</evidence>
<dbReference type="GO" id="GO:0004834">
    <property type="term" value="F:tryptophan synthase activity"/>
    <property type="evidence" value="ECO:0007669"/>
    <property type="project" value="UniProtKB-UniRule"/>
</dbReference>
<dbReference type="SUPFAM" id="SSF53686">
    <property type="entry name" value="Tryptophan synthase beta subunit-like PLP-dependent enzymes"/>
    <property type="match status" value="1"/>
</dbReference>
<dbReference type="EC" id="4.2.1.20" evidence="11"/>
<dbReference type="InterPro" id="IPR036052">
    <property type="entry name" value="TrpB-like_PALP_sf"/>
</dbReference>
<dbReference type="CDD" id="cd06446">
    <property type="entry name" value="Trp-synth_B"/>
    <property type="match status" value="1"/>
</dbReference>
<evidence type="ECO:0000256" key="1">
    <source>
        <dbReference type="ARBA" id="ARBA00001933"/>
    </source>
</evidence>
<keyword evidence="6 11" id="KW-0822">Tryptophan biosynthesis</keyword>
<evidence type="ECO:0000313" key="13">
    <source>
        <dbReference type="EMBL" id="OGY72439.1"/>
    </source>
</evidence>
<evidence type="ECO:0000256" key="8">
    <source>
        <dbReference type="ARBA" id="ARBA00023141"/>
    </source>
</evidence>
<keyword evidence="7 11" id="KW-0663">Pyridoxal phosphate</keyword>
<dbReference type="Pfam" id="PF00291">
    <property type="entry name" value="PALP"/>
    <property type="match status" value="1"/>
</dbReference>
<dbReference type="PANTHER" id="PTHR48077:SF3">
    <property type="entry name" value="TRYPTOPHAN SYNTHASE"/>
    <property type="match status" value="1"/>
</dbReference>
<dbReference type="EMBL" id="MHJU01000035">
    <property type="protein sequence ID" value="OGY72439.1"/>
    <property type="molecule type" value="Genomic_DNA"/>
</dbReference>
<dbReference type="InterPro" id="IPR001926">
    <property type="entry name" value="TrpB-like_PALP"/>
</dbReference>
<dbReference type="HAMAP" id="MF_00133">
    <property type="entry name" value="Trp_synth_beta"/>
    <property type="match status" value="1"/>
</dbReference>
<evidence type="ECO:0000256" key="11">
    <source>
        <dbReference type="HAMAP-Rule" id="MF_00133"/>
    </source>
</evidence>
<evidence type="ECO:0000256" key="9">
    <source>
        <dbReference type="ARBA" id="ARBA00023239"/>
    </source>
</evidence>
<dbReference type="InterPro" id="IPR023026">
    <property type="entry name" value="Trp_synth_beta/beta-like"/>
</dbReference>
<comment type="catalytic activity">
    <reaction evidence="10 11">
        <text>(1S,2R)-1-C-(indol-3-yl)glycerol 3-phosphate + L-serine = D-glyceraldehyde 3-phosphate + L-tryptophan + H2O</text>
        <dbReference type="Rhea" id="RHEA:10532"/>
        <dbReference type="ChEBI" id="CHEBI:15377"/>
        <dbReference type="ChEBI" id="CHEBI:33384"/>
        <dbReference type="ChEBI" id="CHEBI:57912"/>
        <dbReference type="ChEBI" id="CHEBI:58866"/>
        <dbReference type="ChEBI" id="CHEBI:59776"/>
        <dbReference type="EC" id="4.2.1.20"/>
    </reaction>
</comment>
<comment type="caution">
    <text evidence="13">The sequence shown here is derived from an EMBL/GenBank/DDBJ whole genome shotgun (WGS) entry which is preliminary data.</text>
</comment>
<dbReference type="Proteomes" id="UP000178315">
    <property type="component" value="Unassembled WGS sequence"/>
</dbReference>
<dbReference type="InterPro" id="IPR006654">
    <property type="entry name" value="Trp_synth_beta"/>
</dbReference>
<feature type="domain" description="Tryptophan synthase beta chain-like PALP" evidence="12">
    <location>
        <begin position="53"/>
        <end position="374"/>
    </location>
</feature>
<comment type="similarity">
    <text evidence="3 11">Belongs to the TrpB family.</text>
</comment>
<evidence type="ECO:0000256" key="5">
    <source>
        <dbReference type="ARBA" id="ARBA00022605"/>
    </source>
</evidence>
<evidence type="ECO:0000259" key="12">
    <source>
        <dbReference type="Pfam" id="PF00291"/>
    </source>
</evidence>
<keyword evidence="8 11" id="KW-0057">Aromatic amino acid biosynthesis</keyword>
<evidence type="ECO:0000256" key="3">
    <source>
        <dbReference type="ARBA" id="ARBA00009982"/>
    </source>
</evidence>
<dbReference type="PANTHER" id="PTHR48077">
    <property type="entry name" value="TRYPTOPHAN SYNTHASE-RELATED"/>
    <property type="match status" value="1"/>
</dbReference>
<comment type="pathway">
    <text evidence="2 11">Amino-acid biosynthesis; L-tryptophan biosynthesis; L-tryptophan from chorismate: step 5/5.</text>
</comment>
<evidence type="ECO:0000256" key="2">
    <source>
        <dbReference type="ARBA" id="ARBA00004733"/>
    </source>
</evidence>
<comment type="subunit">
    <text evidence="4 11">Tetramer of two alpha and two beta chains.</text>
</comment>
<proteinExistence type="inferred from homology"/>
<reference evidence="13 14" key="1">
    <citation type="journal article" date="2016" name="Nat. Commun.">
        <title>Thousands of microbial genomes shed light on interconnected biogeochemical processes in an aquifer system.</title>
        <authorList>
            <person name="Anantharaman K."/>
            <person name="Brown C.T."/>
            <person name="Hug L.A."/>
            <person name="Sharon I."/>
            <person name="Castelle C.J."/>
            <person name="Probst A.J."/>
            <person name="Thomas B.C."/>
            <person name="Singh A."/>
            <person name="Wilkins M.J."/>
            <person name="Karaoz U."/>
            <person name="Brodie E.L."/>
            <person name="Williams K.H."/>
            <person name="Hubbard S.S."/>
            <person name="Banfield J.F."/>
        </authorList>
    </citation>
    <scope>NUCLEOTIDE SEQUENCE [LARGE SCALE GENOMIC DNA]</scope>
</reference>
<dbReference type="GO" id="GO:0005737">
    <property type="term" value="C:cytoplasm"/>
    <property type="evidence" value="ECO:0007669"/>
    <property type="project" value="TreeGrafter"/>
</dbReference>
<gene>
    <name evidence="11" type="primary">trpB</name>
    <name evidence="13" type="ORF">A3H61_05270</name>
</gene>
<dbReference type="PROSITE" id="PS00168">
    <property type="entry name" value="TRP_SYNTHASE_BETA"/>
    <property type="match status" value="1"/>
</dbReference>
<dbReference type="Gene3D" id="3.40.50.1100">
    <property type="match status" value="2"/>
</dbReference>
<evidence type="ECO:0000313" key="14">
    <source>
        <dbReference type="Proteomes" id="UP000178315"/>
    </source>
</evidence>
<keyword evidence="9 11" id="KW-0456">Lyase</keyword>
<dbReference type="InterPro" id="IPR006653">
    <property type="entry name" value="Trp_synth_b_CS"/>
</dbReference>
<evidence type="ECO:0000256" key="6">
    <source>
        <dbReference type="ARBA" id="ARBA00022822"/>
    </source>
</evidence>
<comment type="cofactor">
    <cofactor evidence="1 11">
        <name>pyridoxal 5'-phosphate</name>
        <dbReference type="ChEBI" id="CHEBI:597326"/>
    </cofactor>
</comment>
<dbReference type="FunFam" id="3.40.50.1100:FF:000004">
    <property type="entry name" value="Tryptophan synthase beta chain"/>
    <property type="match status" value="1"/>
</dbReference>
<keyword evidence="5 11" id="KW-0028">Amino-acid biosynthesis</keyword>
<dbReference type="NCBIfam" id="TIGR00263">
    <property type="entry name" value="trpB"/>
    <property type="match status" value="1"/>
</dbReference>
<protein>
    <recommendedName>
        <fullName evidence="11">Tryptophan synthase beta chain</fullName>
        <ecNumber evidence="11">4.2.1.20</ecNumber>
    </recommendedName>
</protein>
<dbReference type="UniPathway" id="UPA00035">
    <property type="reaction ID" value="UER00044"/>
</dbReference>
<evidence type="ECO:0000256" key="7">
    <source>
        <dbReference type="ARBA" id="ARBA00022898"/>
    </source>
</evidence>
<organism evidence="13 14">
    <name type="scientific">Candidatus Jacksonbacteria bacterium RIFCSPLOWO2_02_FULL_44_20</name>
    <dbReference type="NCBI Taxonomy" id="1798460"/>
    <lineage>
        <taxon>Bacteria</taxon>
        <taxon>Candidatus Jacksoniibacteriota</taxon>
    </lineage>
</organism>
<dbReference type="AlphaFoldDB" id="A0A1G2A6Z2"/>
<accession>A0A1G2A6Z2</accession>